<dbReference type="STRING" id="117157.SAMN04489717_5755"/>
<keyword evidence="3" id="KW-0540">Nuclease</keyword>
<dbReference type="Gene3D" id="1.10.30.50">
    <property type="match status" value="1"/>
</dbReference>
<feature type="region of interest" description="Disordered" evidence="1">
    <location>
        <begin position="358"/>
        <end position="432"/>
    </location>
</feature>
<sequence>MFGRIERVSDGGECFDGHLSDEPGGRRVLPAGFADLPAGPGLAAAVAGVDVAGCNGFELEESIKARRRLICGLEATCLAAVNALVYAEPGMVDGPAGRSVTPDPMTPEILEPLLGWTGYRAHQYVALAATLPRLPRVREALASGQLELNDVRVIVDRITDAEPDLWAAIEDAIFPKVLELRGGLLRAKVEAEVVKADPDAAAKRHRAARSGRNVAIWPAVDGVADLAIRGLSADQAAEAYGHLDAIARAVKSSGDTRTLSQLRADVAAALLTGTADIKDCSIQRQADQTHADTEQEPDEQAQGETKQGCCAVHRYPDHDLHSAGCDCGDCAPAGTANTTAHYTPCHCSTAHDAEAHDAAARAAAAENATARTMGSNTSGPNSVLPTAAQIPRQNRRPDEPADSPPDETPPPPQPASPTPPSPPWSSSQPSWGPIRTRAKVQLNIPLTTLIGLSAQPGELGGFGPVITEVARRIVANHLDNPEARFSVGVTHPVTGRLLHLHPIPARFLRGLQAELVHARDQRCAWTTCRRPAATCHLDHNTEHQDGGSTSVENIAPLCPRHHKAKTDRDWKLHQTGPGEHTLTDPHGRHYHSRTPSLTDPAVDDPAVSATTGTVDDDLPPF</sequence>
<dbReference type="GO" id="GO:0008270">
    <property type="term" value="F:zinc ion binding"/>
    <property type="evidence" value="ECO:0007669"/>
    <property type="project" value="InterPro"/>
</dbReference>
<evidence type="ECO:0000313" key="4">
    <source>
        <dbReference type="Proteomes" id="UP000198983"/>
    </source>
</evidence>
<evidence type="ECO:0000313" key="3">
    <source>
        <dbReference type="EMBL" id="SDT26115.1"/>
    </source>
</evidence>
<dbReference type="InterPro" id="IPR003615">
    <property type="entry name" value="HNH_nuc"/>
</dbReference>
<reference evidence="3 4" key="1">
    <citation type="submission" date="2016-10" db="EMBL/GenBank/DDBJ databases">
        <authorList>
            <person name="de Groot N.N."/>
        </authorList>
    </citation>
    <scope>NUCLEOTIDE SEQUENCE [LARGE SCALE GENOMIC DNA]</scope>
    <source>
        <strain evidence="3 4">DSM 22024</strain>
    </source>
</reference>
<dbReference type="AlphaFoldDB" id="A0A1H1YX40"/>
<feature type="domain" description="HNH nuclease" evidence="2">
    <location>
        <begin position="511"/>
        <end position="563"/>
    </location>
</feature>
<evidence type="ECO:0000256" key="1">
    <source>
        <dbReference type="SAM" id="MobiDB-lite"/>
    </source>
</evidence>
<dbReference type="Pfam" id="PF01844">
    <property type="entry name" value="HNH"/>
    <property type="match status" value="1"/>
</dbReference>
<dbReference type="InterPro" id="IPR002711">
    <property type="entry name" value="HNH"/>
</dbReference>
<dbReference type="SMART" id="SM00507">
    <property type="entry name" value="HNHc"/>
    <property type="match status" value="1"/>
</dbReference>
<organism evidence="3 4">
    <name type="scientific">Actinopolymorpha singaporensis</name>
    <dbReference type="NCBI Taxonomy" id="117157"/>
    <lineage>
        <taxon>Bacteria</taxon>
        <taxon>Bacillati</taxon>
        <taxon>Actinomycetota</taxon>
        <taxon>Actinomycetes</taxon>
        <taxon>Propionibacteriales</taxon>
        <taxon>Actinopolymorphaceae</taxon>
        <taxon>Actinopolymorpha</taxon>
    </lineage>
</organism>
<protein>
    <submittedName>
        <fullName evidence="3">HNH endonuclease</fullName>
    </submittedName>
</protein>
<dbReference type="GO" id="GO:0004519">
    <property type="term" value="F:endonuclease activity"/>
    <property type="evidence" value="ECO:0007669"/>
    <property type="project" value="UniProtKB-KW"/>
</dbReference>
<proteinExistence type="predicted"/>
<dbReference type="Proteomes" id="UP000198983">
    <property type="component" value="Chromosome I"/>
</dbReference>
<keyword evidence="4" id="KW-1185">Reference proteome</keyword>
<dbReference type="GO" id="GO:0003676">
    <property type="term" value="F:nucleic acid binding"/>
    <property type="evidence" value="ECO:0007669"/>
    <property type="project" value="InterPro"/>
</dbReference>
<dbReference type="CDD" id="cd00085">
    <property type="entry name" value="HNHc"/>
    <property type="match status" value="1"/>
</dbReference>
<keyword evidence="3" id="KW-0378">Hydrolase</keyword>
<accession>A0A1H1YX40</accession>
<feature type="compositionally biased region" description="Pro residues" evidence="1">
    <location>
        <begin position="406"/>
        <end position="423"/>
    </location>
</feature>
<name>A0A1H1YX40_9ACTN</name>
<feature type="compositionally biased region" description="Low complexity" evidence="1">
    <location>
        <begin position="360"/>
        <end position="371"/>
    </location>
</feature>
<feature type="compositionally biased region" description="Polar residues" evidence="1">
    <location>
        <begin position="372"/>
        <end position="384"/>
    </location>
</feature>
<dbReference type="EMBL" id="LT629732">
    <property type="protein sequence ID" value="SDT26115.1"/>
    <property type="molecule type" value="Genomic_DNA"/>
</dbReference>
<keyword evidence="3" id="KW-0255">Endonuclease</keyword>
<feature type="region of interest" description="Disordered" evidence="1">
    <location>
        <begin position="562"/>
        <end position="621"/>
    </location>
</feature>
<gene>
    <name evidence="3" type="ORF">SAMN04489717_5755</name>
</gene>
<evidence type="ECO:0000259" key="2">
    <source>
        <dbReference type="SMART" id="SM00507"/>
    </source>
</evidence>